<dbReference type="GO" id="GO:0000166">
    <property type="term" value="F:nucleotide binding"/>
    <property type="evidence" value="ECO:0007669"/>
    <property type="project" value="InterPro"/>
</dbReference>
<evidence type="ECO:0000259" key="3">
    <source>
        <dbReference type="Pfam" id="PF01408"/>
    </source>
</evidence>
<dbReference type="InterPro" id="IPR036291">
    <property type="entry name" value="NAD(P)-bd_dom_sf"/>
</dbReference>
<evidence type="ECO:0000256" key="1">
    <source>
        <dbReference type="ARBA" id="ARBA00010928"/>
    </source>
</evidence>
<organism evidence="5 6">
    <name type="scientific">Saccharibacillus brassicae</name>
    <dbReference type="NCBI Taxonomy" id="2583377"/>
    <lineage>
        <taxon>Bacteria</taxon>
        <taxon>Bacillati</taxon>
        <taxon>Bacillota</taxon>
        <taxon>Bacilli</taxon>
        <taxon>Bacillales</taxon>
        <taxon>Paenibacillaceae</taxon>
        <taxon>Saccharibacillus</taxon>
    </lineage>
</organism>
<evidence type="ECO:0000313" key="6">
    <source>
        <dbReference type="Proteomes" id="UP000316968"/>
    </source>
</evidence>
<name>A0A4Y6URP0_SACBS</name>
<dbReference type="PANTHER" id="PTHR22604">
    <property type="entry name" value="OXIDOREDUCTASES"/>
    <property type="match status" value="1"/>
</dbReference>
<dbReference type="PANTHER" id="PTHR22604:SF105">
    <property type="entry name" value="TRANS-1,2-DIHYDROBENZENE-1,2-DIOL DEHYDROGENASE"/>
    <property type="match status" value="1"/>
</dbReference>
<comment type="similarity">
    <text evidence="1">Belongs to the Gfo/Idh/MocA family.</text>
</comment>
<protein>
    <submittedName>
        <fullName evidence="5">Gfo/Idh/MocA family oxidoreductase</fullName>
    </submittedName>
</protein>
<dbReference type="InterPro" id="IPR050984">
    <property type="entry name" value="Gfo/Idh/MocA_domain"/>
</dbReference>
<dbReference type="Gene3D" id="3.40.50.720">
    <property type="entry name" value="NAD(P)-binding Rossmann-like Domain"/>
    <property type="match status" value="1"/>
</dbReference>
<keyword evidence="2" id="KW-0560">Oxidoreductase</keyword>
<dbReference type="Pfam" id="PF22725">
    <property type="entry name" value="GFO_IDH_MocA_C3"/>
    <property type="match status" value="1"/>
</dbReference>
<gene>
    <name evidence="5" type="ORF">FFV09_05075</name>
</gene>
<dbReference type="Proteomes" id="UP000316968">
    <property type="component" value="Chromosome"/>
</dbReference>
<evidence type="ECO:0000259" key="4">
    <source>
        <dbReference type="Pfam" id="PF22725"/>
    </source>
</evidence>
<dbReference type="SUPFAM" id="SSF51735">
    <property type="entry name" value="NAD(P)-binding Rossmann-fold domains"/>
    <property type="match status" value="1"/>
</dbReference>
<dbReference type="RefSeq" id="WP_141446683.1">
    <property type="nucleotide sequence ID" value="NZ_CP041217.1"/>
</dbReference>
<sequence length="329" mass="35756">MTELNTRSEIRWAIFGPGQIAGDFASAIRAVCGSIEAVGARSLDKAQAFAREHDIAKSYGSLDELLDDPAVDVVYIATPHNTHHEFILRALEKGKHVFCEKAITLNGAQLAEAVEAAQSRGLVLAEAMTVYHMPLYRELLDLLAGGKLGAIKSIHVEMGDAKEYHPGNRFFNPDLAGGVLLDMGTYALSLVKMFMPGGPDRFLTDVRKADTCVDEEAFIRLHGGLGESASVSISFLADTGHVAFIVCERGTILIKDFTRAVRALISYEDGTTETIPAGERAEALSYEVRDFNAWVQGGETPSTLGWSIGVMAMMDQARSSWGLRYPDEV</sequence>
<dbReference type="GO" id="GO:0016491">
    <property type="term" value="F:oxidoreductase activity"/>
    <property type="evidence" value="ECO:0007669"/>
    <property type="project" value="UniProtKB-KW"/>
</dbReference>
<dbReference type="Pfam" id="PF01408">
    <property type="entry name" value="GFO_IDH_MocA"/>
    <property type="match status" value="1"/>
</dbReference>
<evidence type="ECO:0000256" key="2">
    <source>
        <dbReference type="ARBA" id="ARBA00023002"/>
    </source>
</evidence>
<dbReference type="InterPro" id="IPR055170">
    <property type="entry name" value="GFO_IDH_MocA-like_dom"/>
</dbReference>
<feature type="domain" description="GFO/IDH/MocA-like oxidoreductase" evidence="4">
    <location>
        <begin position="136"/>
        <end position="252"/>
    </location>
</feature>
<dbReference type="AlphaFoldDB" id="A0A4Y6URP0"/>
<dbReference type="EMBL" id="CP041217">
    <property type="protein sequence ID" value="QDH20289.1"/>
    <property type="molecule type" value="Genomic_DNA"/>
</dbReference>
<dbReference type="KEGG" id="saca:FFV09_05075"/>
<dbReference type="OrthoDB" id="9815825at2"/>
<keyword evidence="6" id="KW-1185">Reference proteome</keyword>
<feature type="domain" description="Gfo/Idh/MocA-like oxidoreductase N-terminal" evidence="3">
    <location>
        <begin position="10"/>
        <end position="125"/>
    </location>
</feature>
<accession>A0A4Y6URP0</accession>
<dbReference type="SUPFAM" id="SSF55347">
    <property type="entry name" value="Glyceraldehyde-3-phosphate dehydrogenase-like, C-terminal domain"/>
    <property type="match status" value="1"/>
</dbReference>
<dbReference type="InterPro" id="IPR000683">
    <property type="entry name" value="Gfo/Idh/MocA-like_OxRdtase_N"/>
</dbReference>
<evidence type="ECO:0000313" key="5">
    <source>
        <dbReference type="EMBL" id="QDH20289.1"/>
    </source>
</evidence>
<reference evidence="5 6" key="1">
    <citation type="submission" date="2019-06" db="EMBL/GenBank/DDBJ databases">
        <title>Saccharibacillus brassicae sp. nov., an endophytic bacterium isolated from Chinese cabbage seeds (Brassica pekinensis).</title>
        <authorList>
            <person name="Jiang L."/>
            <person name="Lee J."/>
            <person name="Kim S.W."/>
        </authorList>
    </citation>
    <scope>NUCLEOTIDE SEQUENCE [LARGE SCALE GENOMIC DNA]</scope>
    <source>
        <strain evidence="6">KCTC 43072 / ATSA2</strain>
    </source>
</reference>
<proteinExistence type="inferred from homology"/>
<dbReference type="Gene3D" id="3.30.360.10">
    <property type="entry name" value="Dihydrodipicolinate Reductase, domain 2"/>
    <property type="match status" value="1"/>
</dbReference>